<protein>
    <submittedName>
        <fullName evidence="2">Methyltransferase domain-containing protein</fullName>
    </submittedName>
</protein>
<feature type="domain" description="Methyltransferase type 11" evidence="1">
    <location>
        <begin position="31"/>
        <end position="78"/>
    </location>
</feature>
<evidence type="ECO:0000313" key="3">
    <source>
        <dbReference type="Proteomes" id="UP000667802"/>
    </source>
</evidence>
<dbReference type="InterPro" id="IPR029063">
    <property type="entry name" value="SAM-dependent_MTases_sf"/>
</dbReference>
<dbReference type="SUPFAM" id="SSF53335">
    <property type="entry name" value="S-adenosyl-L-methionine-dependent methyltransferases"/>
    <property type="match status" value="1"/>
</dbReference>
<keyword evidence="2" id="KW-0808">Transferase</keyword>
<dbReference type="RefSeq" id="WP_208339762.1">
    <property type="nucleotide sequence ID" value="NZ_CAWQFN010000563.1"/>
</dbReference>
<organism evidence="2 3">
    <name type="scientific">Aetokthonos hydrillicola Thurmond2011</name>
    <dbReference type="NCBI Taxonomy" id="2712845"/>
    <lineage>
        <taxon>Bacteria</taxon>
        <taxon>Bacillati</taxon>
        <taxon>Cyanobacteriota</taxon>
        <taxon>Cyanophyceae</taxon>
        <taxon>Nostocales</taxon>
        <taxon>Hapalosiphonaceae</taxon>
        <taxon>Aetokthonos</taxon>
    </lineage>
</organism>
<dbReference type="AlphaFoldDB" id="A0AAP5I448"/>
<dbReference type="Pfam" id="PF08241">
    <property type="entry name" value="Methyltransf_11"/>
    <property type="match status" value="1"/>
</dbReference>
<reference evidence="3" key="1">
    <citation type="journal article" date="2021" name="Science">
        <title>Hunting the eagle killer: A cyanobacterial neurotoxin causes vacuolar myelinopathy.</title>
        <authorList>
            <person name="Breinlinger S."/>
            <person name="Phillips T.J."/>
            <person name="Haram B.N."/>
            <person name="Mares J."/>
            <person name="Martinez Yerena J.A."/>
            <person name="Hrouzek P."/>
            <person name="Sobotka R."/>
            <person name="Henderson W.M."/>
            <person name="Schmieder P."/>
            <person name="Williams S.M."/>
            <person name="Lauderdale J.D."/>
            <person name="Wilde H.D."/>
            <person name="Gerrin W."/>
            <person name="Kust A."/>
            <person name="Washington J.W."/>
            <person name="Wagner C."/>
            <person name="Geier B."/>
            <person name="Liebeke M."/>
            <person name="Enke H."/>
            <person name="Niedermeyer T.H.J."/>
            <person name="Wilde S.B."/>
        </authorList>
    </citation>
    <scope>NUCLEOTIDE SEQUENCE [LARGE SCALE GENOMIC DNA]</scope>
    <source>
        <strain evidence="3">Thurmond2011</strain>
    </source>
</reference>
<dbReference type="Gene3D" id="3.40.50.150">
    <property type="entry name" value="Vaccinia Virus protein VP39"/>
    <property type="match status" value="1"/>
</dbReference>
<dbReference type="InterPro" id="IPR013216">
    <property type="entry name" value="Methyltransf_11"/>
</dbReference>
<evidence type="ECO:0000259" key="1">
    <source>
        <dbReference type="Pfam" id="PF08241"/>
    </source>
</evidence>
<dbReference type="GO" id="GO:0032259">
    <property type="term" value="P:methylation"/>
    <property type="evidence" value="ECO:0007669"/>
    <property type="project" value="UniProtKB-KW"/>
</dbReference>
<dbReference type="EMBL" id="JAALHA020000003">
    <property type="protein sequence ID" value="MDR9894712.1"/>
    <property type="molecule type" value="Genomic_DNA"/>
</dbReference>
<dbReference type="GO" id="GO:0008757">
    <property type="term" value="F:S-adenosylmethionine-dependent methyltransferase activity"/>
    <property type="evidence" value="ECO:0007669"/>
    <property type="project" value="InterPro"/>
</dbReference>
<accession>A0AAP5I448</accession>
<keyword evidence="2" id="KW-0489">Methyltransferase</keyword>
<keyword evidence="3" id="KW-1185">Reference proteome</keyword>
<sequence>MKYLNLGCGYRFHPKWTNVDFTSTGEGVIAHNLTQGIPFPDNFFHVVYHSHVLEHFSKGSAKAFIEECYRVLHPQGILRVVVPDLEQLAHVYLHALNEAIAGSDQWAHNYEWILLEMYDQTVRNYSGGEMAAYLFQEHIPNQEFVLTRSGTEAKNLREIGRLHRQANQIAPKAKPEGLLKKLHRFVVSPSYRRELLLKFLLGEEYNALQIGRFRQSGEVHQWMYDRYSLTTLLEKCGFEKTVVQDATTSYITGWVDFHLDTEPGGMIYKPDSIFVEAIKPAISQS</sequence>
<dbReference type="Proteomes" id="UP000667802">
    <property type="component" value="Unassembled WGS sequence"/>
</dbReference>
<evidence type="ECO:0000313" key="2">
    <source>
        <dbReference type="EMBL" id="MDR9894712.1"/>
    </source>
</evidence>
<comment type="caution">
    <text evidence="2">The sequence shown here is derived from an EMBL/GenBank/DDBJ whole genome shotgun (WGS) entry which is preliminary data.</text>
</comment>
<proteinExistence type="predicted"/>
<gene>
    <name evidence="2" type="ORF">G7B40_009035</name>
</gene>
<name>A0AAP5I448_9CYAN</name>